<keyword evidence="3" id="KW-1185">Reference proteome</keyword>
<evidence type="ECO:0000313" key="2">
    <source>
        <dbReference type="EMBL" id="PSB50714.1"/>
    </source>
</evidence>
<accession>A0A2T1G0E4</accession>
<dbReference type="RefSeq" id="WP_106310130.1">
    <property type="nucleotide sequence ID" value="NZ_PVWO01000386.1"/>
</dbReference>
<keyword evidence="1" id="KW-1133">Transmembrane helix</keyword>
<dbReference type="InterPro" id="IPR013417">
    <property type="entry name" value="CHP02588"/>
</dbReference>
<evidence type="ECO:0000313" key="3">
    <source>
        <dbReference type="Proteomes" id="UP000238937"/>
    </source>
</evidence>
<evidence type="ECO:0000256" key="1">
    <source>
        <dbReference type="SAM" id="Phobius"/>
    </source>
</evidence>
<organism evidence="2 3">
    <name type="scientific">Chamaesiphon polymorphus CCALA 037</name>
    <dbReference type="NCBI Taxonomy" id="2107692"/>
    <lineage>
        <taxon>Bacteria</taxon>
        <taxon>Bacillati</taxon>
        <taxon>Cyanobacteriota</taxon>
        <taxon>Cyanophyceae</taxon>
        <taxon>Gomontiellales</taxon>
        <taxon>Chamaesiphonaceae</taxon>
        <taxon>Chamaesiphon</taxon>
    </lineage>
</organism>
<dbReference type="Proteomes" id="UP000238937">
    <property type="component" value="Unassembled WGS sequence"/>
</dbReference>
<gene>
    <name evidence="2" type="ORF">C7B77_22450</name>
</gene>
<comment type="caution">
    <text evidence="2">The sequence shown here is derived from an EMBL/GenBank/DDBJ whole genome shotgun (WGS) entry which is preliminary data.</text>
</comment>
<name>A0A2T1G0E4_9CYAN</name>
<keyword evidence="1" id="KW-0472">Membrane</keyword>
<dbReference type="OrthoDB" id="424854at2"/>
<dbReference type="NCBIfam" id="TIGR02588">
    <property type="entry name" value="TIGR02588 family protein"/>
    <property type="match status" value="1"/>
</dbReference>
<feature type="transmembrane region" description="Helical" evidence="1">
    <location>
        <begin position="12"/>
        <end position="36"/>
    </location>
</feature>
<proteinExistence type="predicted"/>
<dbReference type="EMBL" id="PVWO01000386">
    <property type="protein sequence ID" value="PSB50714.1"/>
    <property type="molecule type" value="Genomic_DNA"/>
</dbReference>
<keyword evidence="1" id="KW-0812">Transmembrane</keyword>
<dbReference type="AlphaFoldDB" id="A0A2T1G0E4"/>
<sequence>MSESEQKQQRSVAEWVTFGIASSIVAGIVGLVLYSWAKVGNEPPVLAIEQSGKIRQAAGSFYVPFTLTNKGGETADAVQVTAELQIGGKVEEMGEQQFDFLAGGEAEEGTFLFSRNPQNGKLILRVTGYRKP</sequence>
<protein>
    <submittedName>
        <fullName evidence="2">TIGR02588 family protein</fullName>
    </submittedName>
</protein>
<reference evidence="2 3" key="1">
    <citation type="submission" date="2018-03" db="EMBL/GenBank/DDBJ databases">
        <title>The ancient ancestry and fast evolution of plastids.</title>
        <authorList>
            <person name="Moore K.R."/>
            <person name="Magnabosco C."/>
            <person name="Momper L."/>
            <person name="Gold D.A."/>
            <person name="Bosak T."/>
            <person name="Fournier G.P."/>
        </authorList>
    </citation>
    <scope>NUCLEOTIDE SEQUENCE [LARGE SCALE GENOMIC DNA]</scope>
    <source>
        <strain evidence="2 3">CCALA 037</strain>
    </source>
</reference>